<accession>A0ABR9EZU5</accession>
<evidence type="ECO:0000256" key="1">
    <source>
        <dbReference type="SAM" id="MobiDB-lite"/>
    </source>
</evidence>
<feature type="region of interest" description="Disordered" evidence="1">
    <location>
        <begin position="1"/>
        <end position="23"/>
    </location>
</feature>
<dbReference type="EMBL" id="RRZD01000001">
    <property type="protein sequence ID" value="MBE0398495.1"/>
    <property type="molecule type" value="Genomic_DNA"/>
</dbReference>
<reference evidence="3 4" key="1">
    <citation type="submission" date="2020-07" db="EMBL/GenBank/DDBJ databases">
        <title>Halophilic bacteria isolated from french cheeses.</title>
        <authorList>
            <person name="Kothe C.I."/>
            <person name="Farah-Kraiem B."/>
            <person name="Renault P."/>
            <person name="Dridi B."/>
        </authorList>
    </citation>
    <scope>NUCLEOTIDE SEQUENCE [LARGE SCALE GENOMIC DNA]</scope>
    <source>
        <strain evidence="3 4">FME1</strain>
    </source>
</reference>
<dbReference type="RefSeq" id="WP_096277960.1">
    <property type="nucleotide sequence ID" value="NZ_CP189763.1"/>
</dbReference>
<evidence type="ECO:0000256" key="2">
    <source>
        <dbReference type="SAM" id="Phobius"/>
    </source>
</evidence>
<name>A0ABR9EZU5_9GAMM</name>
<keyword evidence="2" id="KW-1133">Transmembrane helix</keyword>
<feature type="transmembrane region" description="Helical" evidence="2">
    <location>
        <begin position="73"/>
        <end position="94"/>
    </location>
</feature>
<comment type="caution">
    <text evidence="3">The sequence shown here is derived from an EMBL/GenBank/DDBJ whole genome shotgun (WGS) entry which is preliminary data.</text>
</comment>
<protein>
    <recommendedName>
        <fullName evidence="5">Transmembrane protein</fullName>
    </recommendedName>
</protein>
<dbReference type="Proteomes" id="UP001645039">
    <property type="component" value="Unassembled WGS sequence"/>
</dbReference>
<gene>
    <name evidence="3" type="ORF">EI168_00025</name>
</gene>
<feature type="transmembrane region" description="Helical" evidence="2">
    <location>
        <begin position="193"/>
        <end position="215"/>
    </location>
</feature>
<keyword evidence="2" id="KW-0472">Membrane</keyword>
<evidence type="ECO:0000313" key="4">
    <source>
        <dbReference type="Proteomes" id="UP001645039"/>
    </source>
</evidence>
<sequence length="449" mass="50830">MFNTNPKEVLPPMRAGERESRAGGEQYCLSPLPLPTDSEYAVDVAHIDVRHDDVTMDIRQGASPDSMMTAGHILSGLVLVISSFCLILFLMVVIKNTMYGVAFAVWGGGLYTVFLFVFILSIVWMNTLLKRLPPTRLNRQRREVAFVVDPPGRFWLPAPQNPWVVSIIGAIAMGSGLIVVVELGEWLRGAEDLFPLTVFVIHTSSMAFLFVYPPLYDLICRLCKRERRTVLVPWEDVVAVCGFNPNLGPGAVTGFGWNFALLPPDPERPGYTLPGAGIMVSVGGLPGAQAQWEYIRRFMEEGAEAITPSAKEWGVEWYSAYVAREKAECERTNDPARWRRFRRKRLWEHARFAHWYTEYRMKHILPKAVPKDWLEEWSKPLPESQCAKPSVAVNELSEHLHAAYQRGEKFIEMGDVAKRFSVAVPATNYKAYPSFPFRTHAQPVLDNHH</sequence>
<keyword evidence="4" id="KW-1185">Reference proteome</keyword>
<feature type="transmembrane region" description="Helical" evidence="2">
    <location>
        <begin position="163"/>
        <end position="181"/>
    </location>
</feature>
<evidence type="ECO:0000313" key="3">
    <source>
        <dbReference type="EMBL" id="MBE0398495.1"/>
    </source>
</evidence>
<organism evidence="3 4">
    <name type="scientific">Halomonas casei</name>
    <dbReference type="NCBI Taxonomy" id="2742613"/>
    <lineage>
        <taxon>Bacteria</taxon>
        <taxon>Pseudomonadati</taxon>
        <taxon>Pseudomonadota</taxon>
        <taxon>Gammaproteobacteria</taxon>
        <taxon>Oceanospirillales</taxon>
        <taxon>Halomonadaceae</taxon>
        <taxon>Halomonas</taxon>
    </lineage>
</organism>
<proteinExistence type="predicted"/>
<feature type="transmembrane region" description="Helical" evidence="2">
    <location>
        <begin position="101"/>
        <end position="124"/>
    </location>
</feature>
<evidence type="ECO:0008006" key="5">
    <source>
        <dbReference type="Google" id="ProtNLM"/>
    </source>
</evidence>
<keyword evidence="2" id="KW-0812">Transmembrane</keyword>